<protein>
    <submittedName>
        <fullName evidence="1">Uncharacterized protein</fullName>
    </submittedName>
</protein>
<proteinExistence type="predicted"/>
<sequence>MSARKIFNPCSGSFEYGFCARSSGLSRDSYIPPSSKAKVQLSWSYTTSCPSKVRWRSLQLVHAQEEETI</sequence>
<dbReference type="AlphaFoldDB" id="A0A4P7N694"/>
<reference evidence="1 2" key="1">
    <citation type="journal article" date="2019" name="Mol. Biol. Evol.">
        <title>Blast fungal genomes show frequent chromosomal changes, gene gains and losses, and effector gene turnover.</title>
        <authorList>
            <person name="Gomez Luciano L.B."/>
            <person name="Jason Tsai I."/>
            <person name="Chuma I."/>
            <person name="Tosa Y."/>
            <person name="Chen Y.H."/>
            <person name="Li J.Y."/>
            <person name="Li M.Y."/>
            <person name="Jade Lu M.Y."/>
            <person name="Nakayashiki H."/>
            <person name="Li W.H."/>
        </authorList>
    </citation>
    <scope>NUCLEOTIDE SEQUENCE [LARGE SCALE GENOMIC DNA]</scope>
    <source>
        <strain evidence="1">MZ5-1-6</strain>
    </source>
</reference>
<accession>A0A4P7N694</accession>
<name>A0A4P7N694_PYROR</name>
<dbReference type="Proteomes" id="UP000294847">
    <property type="component" value="Chromosome 2"/>
</dbReference>
<dbReference type="EMBL" id="CP034205">
    <property type="protein sequence ID" value="QBZ56651.1"/>
    <property type="molecule type" value="Genomic_DNA"/>
</dbReference>
<evidence type="ECO:0000313" key="1">
    <source>
        <dbReference type="EMBL" id="QBZ56651.1"/>
    </source>
</evidence>
<organism evidence="1 2">
    <name type="scientific">Pyricularia oryzae</name>
    <name type="common">Rice blast fungus</name>
    <name type="synonym">Magnaporthe oryzae</name>
    <dbReference type="NCBI Taxonomy" id="318829"/>
    <lineage>
        <taxon>Eukaryota</taxon>
        <taxon>Fungi</taxon>
        <taxon>Dikarya</taxon>
        <taxon>Ascomycota</taxon>
        <taxon>Pezizomycotina</taxon>
        <taxon>Sordariomycetes</taxon>
        <taxon>Sordariomycetidae</taxon>
        <taxon>Magnaporthales</taxon>
        <taxon>Pyriculariaceae</taxon>
        <taxon>Pyricularia</taxon>
    </lineage>
</organism>
<evidence type="ECO:0000313" key="2">
    <source>
        <dbReference type="Proteomes" id="UP000294847"/>
    </source>
</evidence>
<gene>
    <name evidence="1" type="ORF">PoMZ_01562</name>
</gene>